<comment type="caution">
    <text evidence="1">The sequence shown here is derived from an EMBL/GenBank/DDBJ whole genome shotgun (WGS) entry which is preliminary data.</text>
</comment>
<dbReference type="AlphaFoldDB" id="A0A6L9LAB5"/>
<gene>
    <name evidence="1" type="ORF">GK108_12790</name>
</gene>
<keyword evidence="2" id="KW-1185">Reference proteome</keyword>
<sequence>MNNEQLFQGVAIFYPTADERKAGVKPEVVVPITEILSISEDGAKTKIARAIPEVFEDRLSQITIKIRPF</sequence>
<proteinExistence type="predicted"/>
<dbReference type="RefSeq" id="WP_163948384.1">
    <property type="nucleotide sequence ID" value="NZ_JAAFZH010000004.1"/>
</dbReference>
<name>A0A6L9LAB5_9BACT</name>
<evidence type="ECO:0000313" key="1">
    <source>
        <dbReference type="EMBL" id="NDU95753.1"/>
    </source>
</evidence>
<accession>A0A6L9LAB5</accession>
<evidence type="ECO:0000313" key="2">
    <source>
        <dbReference type="Proteomes" id="UP000474175"/>
    </source>
</evidence>
<organism evidence="1 2">
    <name type="scientific">Spirosoma terrae</name>
    <dbReference type="NCBI Taxonomy" id="1968276"/>
    <lineage>
        <taxon>Bacteria</taxon>
        <taxon>Pseudomonadati</taxon>
        <taxon>Bacteroidota</taxon>
        <taxon>Cytophagia</taxon>
        <taxon>Cytophagales</taxon>
        <taxon>Cytophagaceae</taxon>
        <taxon>Spirosoma</taxon>
    </lineage>
</organism>
<protein>
    <submittedName>
        <fullName evidence="1">Uncharacterized protein</fullName>
    </submittedName>
</protein>
<dbReference type="EMBL" id="JAAFZH010000004">
    <property type="protein sequence ID" value="NDU95753.1"/>
    <property type="molecule type" value="Genomic_DNA"/>
</dbReference>
<reference evidence="1 2" key="1">
    <citation type="submission" date="2020-02" db="EMBL/GenBank/DDBJ databases">
        <title>Draft genome sequence of two Spirosoma agri KCTC 52727 and Spirosoma terrae KCTC 52035.</title>
        <authorList>
            <person name="Rojas J."/>
            <person name="Ambika Manirajan B."/>
            <person name="Suarez C."/>
            <person name="Ratering S."/>
            <person name="Schnell S."/>
        </authorList>
    </citation>
    <scope>NUCLEOTIDE SEQUENCE [LARGE SCALE GENOMIC DNA]</scope>
    <source>
        <strain evidence="1 2">KCTC 52035</strain>
    </source>
</reference>
<dbReference type="Proteomes" id="UP000474175">
    <property type="component" value="Unassembled WGS sequence"/>
</dbReference>